<dbReference type="InterPro" id="IPR029044">
    <property type="entry name" value="Nucleotide-diphossugar_trans"/>
</dbReference>
<keyword evidence="5" id="KW-0808">Transferase</keyword>
<keyword evidence="3" id="KW-1003">Cell membrane</keyword>
<dbReference type="Pfam" id="PF22997">
    <property type="entry name" value="CHS4"/>
    <property type="match status" value="1"/>
</dbReference>
<dbReference type="InterPro" id="IPR004835">
    <property type="entry name" value="Chitin_synth"/>
</dbReference>
<dbReference type="EMBL" id="JAEPRB010000097">
    <property type="protein sequence ID" value="KAG2221876.1"/>
    <property type="molecule type" value="Genomic_DNA"/>
</dbReference>
<feature type="transmembrane region" description="Helical" evidence="11">
    <location>
        <begin position="199"/>
        <end position="220"/>
    </location>
</feature>
<comment type="subcellular location">
    <subcellularLocation>
        <location evidence="1">Cell membrane</location>
        <topology evidence="1">Multi-pass membrane protein</topology>
    </subcellularLocation>
</comment>
<evidence type="ECO:0000313" key="13">
    <source>
        <dbReference type="EMBL" id="KAG2221876.1"/>
    </source>
</evidence>
<proteinExistence type="predicted"/>
<feature type="transmembrane region" description="Helical" evidence="11">
    <location>
        <begin position="1119"/>
        <end position="1141"/>
    </location>
</feature>
<accession>A0A8H7S389</accession>
<dbReference type="GO" id="GO:0030428">
    <property type="term" value="C:cell septum"/>
    <property type="evidence" value="ECO:0007669"/>
    <property type="project" value="TreeGrafter"/>
</dbReference>
<keyword evidence="6 11" id="KW-0812">Transmembrane</keyword>
<evidence type="ECO:0000256" key="8">
    <source>
        <dbReference type="ARBA" id="ARBA00023136"/>
    </source>
</evidence>
<dbReference type="Proteomes" id="UP000646827">
    <property type="component" value="Unassembled WGS sequence"/>
</dbReference>
<evidence type="ECO:0000256" key="3">
    <source>
        <dbReference type="ARBA" id="ARBA00022475"/>
    </source>
</evidence>
<evidence type="ECO:0000256" key="2">
    <source>
        <dbReference type="ARBA" id="ARBA00012543"/>
    </source>
</evidence>
<feature type="transmembrane region" description="Helical" evidence="11">
    <location>
        <begin position="1173"/>
        <end position="1197"/>
    </location>
</feature>
<dbReference type="AlphaFoldDB" id="A0A8H7S389"/>
<evidence type="ECO:0000256" key="5">
    <source>
        <dbReference type="ARBA" id="ARBA00022679"/>
    </source>
</evidence>
<dbReference type="OrthoDB" id="370884at2759"/>
<feature type="transmembrane region" description="Helical" evidence="11">
    <location>
        <begin position="232"/>
        <end position="253"/>
    </location>
</feature>
<dbReference type="GO" id="GO:0004100">
    <property type="term" value="F:chitin synthase activity"/>
    <property type="evidence" value="ECO:0007669"/>
    <property type="project" value="UniProtKB-EC"/>
</dbReference>
<dbReference type="Pfam" id="PF03142">
    <property type="entry name" value="Chitin_synth_2"/>
    <property type="match status" value="1"/>
</dbReference>
<feature type="region of interest" description="Disordered" evidence="10">
    <location>
        <begin position="615"/>
        <end position="635"/>
    </location>
</feature>
<feature type="compositionally biased region" description="Low complexity" evidence="10">
    <location>
        <begin position="90"/>
        <end position="101"/>
    </location>
</feature>
<dbReference type="InterPro" id="IPR054295">
    <property type="entry name" value="CHS4-like_dom"/>
</dbReference>
<keyword evidence="8 11" id="KW-0472">Membrane</keyword>
<feature type="compositionally biased region" description="Low complexity" evidence="10">
    <location>
        <begin position="9"/>
        <end position="33"/>
    </location>
</feature>
<evidence type="ECO:0000256" key="1">
    <source>
        <dbReference type="ARBA" id="ARBA00004651"/>
    </source>
</evidence>
<reference evidence="13 14" key="1">
    <citation type="submission" date="2020-12" db="EMBL/GenBank/DDBJ databases">
        <title>Metabolic potential, ecology and presence of endohyphal bacteria is reflected in genomic diversity of Mucoromycotina.</title>
        <authorList>
            <person name="Muszewska A."/>
            <person name="Okrasinska A."/>
            <person name="Steczkiewicz K."/>
            <person name="Drgas O."/>
            <person name="Orlowska M."/>
            <person name="Perlinska-Lenart U."/>
            <person name="Aleksandrzak-Piekarczyk T."/>
            <person name="Szatraj K."/>
            <person name="Zielenkiewicz U."/>
            <person name="Pilsyk S."/>
            <person name="Malc E."/>
            <person name="Mieczkowski P."/>
            <person name="Kruszewska J.S."/>
            <person name="Biernat P."/>
            <person name="Pawlowska J."/>
        </authorList>
    </citation>
    <scope>NUCLEOTIDE SEQUENCE [LARGE SCALE GENOMIC DNA]</scope>
    <source>
        <strain evidence="13 14">CBS 142.35</strain>
    </source>
</reference>
<evidence type="ECO:0000256" key="10">
    <source>
        <dbReference type="SAM" id="MobiDB-lite"/>
    </source>
</evidence>
<dbReference type="EC" id="2.4.1.16" evidence="2"/>
<evidence type="ECO:0000313" key="14">
    <source>
        <dbReference type="Proteomes" id="UP000646827"/>
    </source>
</evidence>
<gene>
    <name evidence="13" type="ORF">INT45_012520</name>
</gene>
<organism evidence="13 14">
    <name type="scientific">Circinella minor</name>
    <dbReference type="NCBI Taxonomy" id="1195481"/>
    <lineage>
        <taxon>Eukaryota</taxon>
        <taxon>Fungi</taxon>
        <taxon>Fungi incertae sedis</taxon>
        <taxon>Mucoromycota</taxon>
        <taxon>Mucoromycotina</taxon>
        <taxon>Mucoromycetes</taxon>
        <taxon>Mucorales</taxon>
        <taxon>Lichtheimiaceae</taxon>
        <taxon>Circinella</taxon>
    </lineage>
</organism>
<evidence type="ECO:0000256" key="7">
    <source>
        <dbReference type="ARBA" id="ARBA00022989"/>
    </source>
</evidence>
<dbReference type="SUPFAM" id="SSF53448">
    <property type="entry name" value="Nucleotide-diphospho-sugar transferases"/>
    <property type="match status" value="1"/>
</dbReference>
<dbReference type="PANTHER" id="PTHR22914:SF16">
    <property type="entry name" value="CHITIN SYNTHASE 3"/>
    <property type="match status" value="1"/>
</dbReference>
<feature type="domain" description="Chitin synthase 4-like" evidence="12">
    <location>
        <begin position="386"/>
        <end position="466"/>
    </location>
</feature>
<feature type="compositionally biased region" description="Low complexity" evidence="10">
    <location>
        <begin position="118"/>
        <end position="134"/>
    </location>
</feature>
<dbReference type="CDD" id="cd04190">
    <property type="entry name" value="Chitin_synth_C"/>
    <property type="match status" value="1"/>
</dbReference>
<evidence type="ECO:0000256" key="4">
    <source>
        <dbReference type="ARBA" id="ARBA00022676"/>
    </source>
</evidence>
<evidence type="ECO:0000256" key="6">
    <source>
        <dbReference type="ARBA" id="ARBA00022692"/>
    </source>
</evidence>
<sequence length="1266" mass="142421">MSSEKKAQDSSTPSLSPSQRQQQQQIISSSSPPRHQHRQEQSDATSNSGSKTTTRKSSNLRVDTSRSNIKTKQPAVSGTSAATKHITARNNINNTSDNNNNDVKGTISKKQLPPAPATKKTTNNTSTNTTLSKSVVAEKATQPPLPPEQPRYLAMPITDELDEKDDDDDDDDKSKMMMKHKIQRKFIKMTQRSHIPDCWILTSWILTWWIPTFFMRLIGIKDKQMQQAWREKVSLVIIILTLCISVGFLTFGFNAAVCGRQPTRIRPTGINEDQIIISGRVFNLKSFTHATPFPGIPASGDLLEMGYGGRDLSFMFQTVNYNCKGIFNPMVADDPHGNVVNYFPCVPLDRNNLAKVNSTDNPKREGCHVSQKARKALRNLEVVGDIYYNWTDIQEPGTSLVAFNGHVLDLSRLRYLTPNVPMPYQIAQFVGPGSAFIGRDATYWLSTTADRLMIGKCLTDVLKVGVLDTRSTGCIISDIVLWVSLAVILGVVLVRFMLALVFGWCISWKLGSIREETAEERRIRQEAVMQWEMDNAEQMHYPRRRSSIASIEESLQTATPSASCNPSINENYYNNGSISSITGTPHTMRSYSINNNGSNNGANSGRAMRRFFPTTSRFTQPNSPSYTRQSPYGIRGGFGSGSTDTMLTLTPRQRRCITVPSSPANYHINDSTTSYHSISSINNGSIGGIGSANSGNNNNSYVLDSQFFKELHSLGRLQRDAAADAYAQKEHRFNFDLLYTFMVVTCYSEGEEGLRTTLDSLANTEYPASHKVLLVICDGIVTGSGNTKSTPEIALSMMKDDLFPRDKVRPVSYVAIADGTRRHNMAKVYAGYYKYNDDSSKAPEPKPLEQQQRVPMIVIVKCGTPEERKSKKPGNRGKRDSQVILMNTMQKVFYHDRMCELEFQFCKAVAKLVDRHPARFQCCLMVDADTKVYPDSLARMVATMSRDPQIMGLCGETKIANKSDSWVTAIQVFEYYISHHMSKAFESIFGGVTCLPGCFCMYRIIAPKGEQYVPIFCSTDIVESYCENVVDTLHKKNLLLLGEDRYLTTLMLRTFPKRKMVFVPQAVCKTVVPDTFPVLLSQRRRWINSTVHNLLELVLIRDLCGTFCFSMQFVVFMELVGTVVLPAAISFTIYLIVVSFFVRPVPIIPLLLLAAILGLPAILISLTTRKMVYVGWMMVYLCSLPIWNFLLPAYAYWNFDDFSWGETRQVQGITGQHEDHSRRQGKFDGKDIVMRKFEEWARHDRHATLDEGSQPVRNYPAIYYGH</sequence>
<feature type="compositionally biased region" description="Polar residues" evidence="10">
    <location>
        <begin position="615"/>
        <end position="630"/>
    </location>
</feature>
<comment type="caution">
    <text evidence="13">The sequence shown here is derived from an EMBL/GenBank/DDBJ whole genome shotgun (WGS) entry which is preliminary data.</text>
</comment>
<evidence type="ECO:0000256" key="9">
    <source>
        <dbReference type="ARBA" id="ARBA00023180"/>
    </source>
</evidence>
<name>A0A8H7S389_9FUNG</name>
<keyword evidence="7 11" id="KW-1133">Transmembrane helix</keyword>
<dbReference type="GO" id="GO:0005886">
    <property type="term" value="C:plasma membrane"/>
    <property type="evidence" value="ECO:0007669"/>
    <property type="project" value="UniProtKB-SubCell"/>
</dbReference>
<feature type="compositionally biased region" description="Polar residues" evidence="10">
    <location>
        <begin position="42"/>
        <end position="82"/>
    </location>
</feature>
<evidence type="ECO:0000256" key="11">
    <source>
        <dbReference type="SAM" id="Phobius"/>
    </source>
</evidence>
<feature type="compositionally biased region" description="Acidic residues" evidence="10">
    <location>
        <begin position="159"/>
        <end position="171"/>
    </location>
</feature>
<feature type="region of interest" description="Disordered" evidence="10">
    <location>
        <begin position="1"/>
        <end position="173"/>
    </location>
</feature>
<keyword evidence="4" id="KW-0328">Glycosyltransferase</keyword>
<feature type="transmembrane region" description="Helical" evidence="11">
    <location>
        <begin position="479"/>
        <end position="506"/>
    </location>
</feature>
<keyword evidence="14" id="KW-1185">Reference proteome</keyword>
<evidence type="ECO:0000259" key="12">
    <source>
        <dbReference type="Pfam" id="PF22997"/>
    </source>
</evidence>
<dbReference type="PANTHER" id="PTHR22914">
    <property type="entry name" value="CHITIN SYNTHASE"/>
    <property type="match status" value="1"/>
</dbReference>
<protein>
    <recommendedName>
        <fullName evidence="2">chitin synthase</fullName>
        <ecNumber evidence="2">2.4.1.16</ecNumber>
    </recommendedName>
</protein>
<feature type="transmembrane region" description="Helical" evidence="11">
    <location>
        <begin position="1147"/>
        <end position="1166"/>
    </location>
</feature>
<dbReference type="GO" id="GO:0006031">
    <property type="term" value="P:chitin biosynthetic process"/>
    <property type="evidence" value="ECO:0007669"/>
    <property type="project" value="TreeGrafter"/>
</dbReference>
<keyword evidence="9" id="KW-0325">Glycoprotein</keyword>